<dbReference type="OrthoDB" id="5397330at2759"/>
<comment type="caution">
    <text evidence="2">The sequence shown here is derived from an EMBL/GenBank/DDBJ whole genome shotgun (WGS) entry which is preliminary data.</text>
</comment>
<dbReference type="EMBL" id="SKBN01000005">
    <property type="protein sequence ID" value="TGJ88159.1"/>
    <property type="molecule type" value="Genomic_DNA"/>
</dbReference>
<accession>A0A4Z0YUT1</accession>
<sequence length="259" mass="28543">MPIRNPFAKRPFLNTGADVANDENVRPASYIPRDASGGFERVDTVGSGTSSAWSIHSSKSRDTGDYKMSGESATAHRVLTVSSLVNDSGVYLPPSPTEEKGLWPRRLANSRTSMDTRSSIGDIEHFSISRESFDSYRRSFDICAKSPVIVYDLPRQSLDAGLARIPRSSVRHRSFEGELPTAEEGFEDVGLDDQKQNQQQPKKKSFFSKFSEPQESNTHGEGLARFIPGRKRAQSGQGAELGPVDRPKSSQSVQPHEAQ</sequence>
<organism evidence="2 3">
    <name type="scientific">Xylaria hypoxylon</name>
    <dbReference type="NCBI Taxonomy" id="37992"/>
    <lineage>
        <taxon>Eukaryota</taxon>
        <taxon>Fungi</taxon>
        <taxon>Dikarya</taxon>
        <taxon>Ascomycota</taxon>
        <taxon>Pezizomycotina</taxon>
        <taxon>Sordariomycetes</taxon>
        <taxon>Xylariomycetidae</taxon>
        <taxon>Xylariales</taxon>
        <taxon>Xylariaceae</taxon>
        <taxon>Xylaria</taxon>
    </lineage>
</organism>
<gene>
    <name evidence="2" type="ORF">E0Z10_g534</name>
</gene>
<evidence type="ECO:0000313" key="3">
    <source>
        <dbReference type="Proteomes" id="UP000297716"/>
    </source>
</evidence>
<feature type="region of interest" description="Disordered" evidence="1">
    <location>
        <begin position="174"/>
        <end position="259"/>
    </location>
</feature>
<feature type="compositionally biased region" description="Polar residues" evidence="1">
    <location>
        <begin position="249"/>
        <end position="259"/>
    </location>
</feature>
<reference evidence="2 3" key="1">
    <citation type="submission" date="2019-03" db="EMBL/GenBank/DDBJ databases">
        <title>Draft genome sequence of Xylaria hypoxylon DSM 108379, a ubiquitous saprotrophic-parasitic fungi on hardwood.</title>
        <authorList>
            <person name="Buettner E."/>
            <person name="Leonhardt S."/>
            <person name="Gebauer A.M."/>
            <person name="Liers C."/>
            <person name="Hofrichter M."/>
            <person name="Kellner H."/>
        </authorList>
    </citation>
    <scope>NUCLEOTIDE SEQUENCE [LARGE SCALE GENOMIC DNA]</scope>
    <source>
        <strain evidence="2 3">DSM 108379</strain>
    </source>
</reference>
<keyword evidence="3" id="KW-1185">Reference proteome</keyword>
<proteinExistence type="predicted"/>
<feature type="region of interest" description="Disordered" evidence="1">
    <location>
        <begin position="31"/>
        <end position="68"/>
    </location>
</feature>
<dbReference type="AlphaFoldDB" id="A0A4Z0YUT1"/>
<name>A0A4Z0YUT1_9PEZI</name>
<protein>
    <submittedName>
        <fullName evidence="2">Uncharacterized protein</fullName>
    </submittedName>
</protein>
<feature type="compositionally biased region" description="Polar residues" evidence="1">
    <location>
        <begin position="46"/>
        <end position="57"/>
    </location>
</feature>
<feature type="compositionally biased region" description="Low complexity" evidence="1">
    <location>
        <begin position="207"/>
        <end position="216"/>
    </location>
</feature>
<evidence type="ECO:0000256" key="1">
    <source>
        <dbReference type="SAM" id="MobiDB-lite"/>
    </source>
</evidence>
<evidence type="ECO:0000313" key="2">
    <source>
        <dbReference type="EMBL" id="TGJ88159.1"/>
    </source>
</evidence>
<dbReference type="Proteomes" id="UP000297716">
    <property type="component" value="Unassembled WGS sequence"/>
</dbReference>